<dbReference type="OMA" id="IKASAMF"/>
<evidence type="ECO:0000256" key="2">
    <source>
        <dbReference type="SAM" id="MobiDB-lite"/>
    </source>
</evidence>
<dbReference type="EMBL" id="NMPR01000039">
    <property type="protein sequence ID" value="KAA8633328.1"/>
    <property type="molecule type" value="Genomic_DNA"/>
</dbReference>
<protein>
    <submittedName>
        <fullName evidence="3">Uncharacterized protein</fullName>
    </submittedName>
</protein>
<feature type="coiled-coil region" evidence="1">
    <location>
        <begin position="490"/>
        <end position="538"/>
    </location>
</feature>
<evidence type="ECO:0000256" key="1">
    <source>
        <dbReference type="SAM" id="Coils"/>
    </source>
</evidence>
<accession>A0A8S8ZV20</accession>
<sequence length="764" mass="83397">MPSDAQELQVVLAAKDKRELAPNVSSQVIDEMKSSLIFQFNWAELLQAAPTAISCMGACFVASSSPNAVVHLEPPKDKGFQYLKYSSVQANLVECGNMGRMAFIAAENGMGTIQSTSRVINGKINDILATIGEPESAKKMLRPQLETLKRGSATCLQEAQAMDKKFEDWLLYVCEMHAACVQQENSTRETIFSNEICVAAEQTRLDYQKSTVEEAQKAFDLMGKQVENAGEAFKKASDEFPNGWDILGQQIVGDLVGAVTNLGNSFAHAFISNLNPIAKVQAGASIVGGFLNPNKDGSSAEAGGQRAAPDPVAPTAAAKNATDPAYTEVIRLDHVLSILQVIVSGKNADGNIDWEQARSGGTGTDSRKNSIGYVKAMLEDTKTRFARVATTSDPSQTLTAIINVSLQVANGINDEVKKSSSVSAEWLAKDSEKVKKWQEDFAVQYQKANTLISTAKTVPGVTANGIPLMTSESERIARISAKSTQAQAVLEAAKNRLTTTQQMLTTAQENYVKSTDMLLEQKNKLGQIQATLAQLTKANVSLAEIKRVLIECIKLIINLKQQVTNLVRFFKAMESLVEMCIRYHVEPFLETVKMIVAADGTDPYKDLRIGNYTYTDFQRSQLYSAAVTMRAYFGVFGDIAKMWVQLSKDSIMPGLRMCDELSVTVDDKDASAQMKKKIADLNNWANDAVDRVQKISQEKQQEIKDGMGSRIQEVAETTAQITPPPAATVKAITDGTEVNKQAAISYITEKAKSNAYSRFVIEDD</sequence>
<gene>
    <name evidence="3" type="ORF">SMACR_02176</name>
</gene>
<dbReference type="Proteomes" id="UP000433876">
    <property type="component" value="Unassembled WGS sequence"/>
</dbReference>
<proteinExistence type="predicted"/>
<dbReference type="VEuPathDB" id="FungiDB:SMAC_02176"/>
<organism evidence="3 4">
    <name type="scientific">Sordaria macrospora</name>
    <dbReference type="NCBI Taxonomy" id="5147"/>
    <lineage>
        <taxon>Eukaryota</taxon>
        <taxon>Fungi</taxon>
        <taxon>Dikarya</taxon>
        <taxon>Ascomycota</taxon>
        <taxon>Pezizomycotina</taxon>
        <taxon>Sordariomycetes</taxon>
        <taxon>Sordariomycetidae</taxon>
        <taxon>Sordariales</taxon>
        <taxon>Sordariaceae</taxon>
        <taxon>Sordaria</taxon>
    </lineage>
</organism>
<feature type="compositionally biased region" description="Low complexity" evidence="2">
    <location>
        <begin position="307"/>
        <end position="316"/>
    </location>
</feature>
<dbReference type="PANTHER" id="PTHR33488:SF2">
    <property type="entry name" value="EARLY ENDOSOME ANTIGEN 1-LIKE"/>
    <property type="match status" value="1"/>
</dbReference>
<comment type="caution">
    <text evidence="3">The sequence shown here is derived from an EMBL/GenBank/DDBJ whole genome shotgun (WGS) entry which is preliminary data.</text>
</comment>
<feature type="region of interest" description="Disordered" evidence="2">
    <location>
        <begin position="297"/>
        <end position="316"/>
    </location>
</feature>
<evidence type="ECO:0000313" key="3">
    <source>
        <dbReference type="EMBL" id="KAA8633328.1"/>
    </source>
</evidence>
<dbReference type="AlphaFoldDB" id="A0A8S8ZV20"/>
<keyword evidence="1" id="KW-0175">Coiled coil</keyword>
<evidence type="ECO:0000313" key="4">
    <source>
        <dbReference type="Proteomes" id="UP000433876"/>
    </source>
</evidence>
<reference evidence="3 4" key="1">
    <citation type="submission" date="2017-07" db="EMBL/GenBank/DDBJ databases">
        <title>Genome sequence of the Sordaria macrospora wild type strain R19027.</title>
        <authorList>
            <person name="Nowrousian M."/>
            <person name="Teichert I."/>
            <person name="Kueck U."/>
        </authorList>
    </citation>
    <scope>NUCLEOTIDE SEQUENCE [LARGE SCALE GENOMIC DNA]</scope>
    <source>
        <strain evidence="3 4">R19027</strain>
        <tissue evidence="3">Mycelium</tissue>
    </source>
</reference>
<dbReference type="PANTHER" id="PTHR33488">
    <property type="entry name" value="ZGC:162509"/>
    <property type="match status" value="1"/>
</dbReference>
<name>A0A8S8ZV20_SORMA</name>